<organism evidence="6 7">
    <name type="scientific">Rhodococcus tukisamuensis</name>
    <dbReference type="NCBI Taxonomy" id="168276"/>
    <lineage>
        <taxon>Bacteria</taxon>
        <taxon>Bacillati</taxon>
        <taxon>Actinomycetota</taxon>
        <taxon>Actinomycetes</taxon>
        <taxon>Mycobacteriales</taxon>
        <taxon>Nocardiaceae</taxon>
        <taxon>Rhodococcus</taxon>
    </lineage>
</organism>
<gene>
    <name evidence="6" type="ORF">SAMN05444580_10842</name>
</gene>
<feature type="active site" evidence="3">
    <location>
        <position position="191"/>
    </location>
</feature>
<evidence type="ECO:0000256" key="4">
    <source>
        <dbReference type="SAM" id="MobiDB-lite"/>
    </source>
</evidence>
<sequence length="357" mass="37618">MSVNSTSTAGSAQGARARARPRRKPAATRAIAAAAEPTFVAGASLRSQVLAATVRCTVKPFIALWARCPGPLWPAGLVDLAARFLPPVRDVRRRRVCLPHCDAEWLEAGAVDDASAVLYLHGGGFLVCGLNTHRRLESWVSAAAKAAVLSVDYRMLPRHTIADSVADAVSGYRWLLAQGFAPERIAIAGDSAGGYLTFATALELDARGLQQPAALVALSPLTDMDPTAKLADPKAAACPVFPRSVLPVLTALADRAERHADPSSPPRVSPVDAALGALPPVLIQVGSTEILYPDAELMAQRLSAAGVPVTLEVWDRQIHVFHAAADWVPEAGRAIGRVGEFVRAHLAVGEAGTREIS</sequence>
<evidence type="ECO:0000256" key="1">
    <source>
        <dbReference type="ARBA" id="ARBA00010515"/>
    </source>
</evidence>
<keyword evidence="7" id="KW-1185">Reference proteome</keyword>
<keyword evidence="2" id="KW-0378">Hydrolase</keyword>
<evidence type="ECO:0000256" key="3">
    <source>
        <dbReference type="PROSITE-ProRule" id="PRU10038"/>
    </source>
</evidence>
<dbReference type="Pfam" id="PF07859">
    <property type="entry name" value="Abhydrolase_3"/>
    <property type="match status" value="1"/>
</dbReference>
<dbReference type="PROSITE" id="PS01174">
    <property type="entry name" value="LIPASE_GDXG_SER"/>
    <property type="match status" value="1"/>
</dbReference>
<dbReference type="PANTHER" id="PTHR48081">
    <property type="entry name" value="AB HYDROLASE SUPERFAMILY PROTEIN C4A8.06C"/>
    <property type="match status" value="1"/>
</dbReference>
<name>A0A1G6Z0W9_9NOCA</name>
<accession>A0A1G6Z0W9</accession>
<evidence type="ECO:0000313" key="6">
    <source>
        <dbReference type="EMBL" id="SDD95466.1"/>
    </source>
</evidence>
<dbReference type="Proteomes" id="UP000199417">
    <property type="component" value="Unassembled WGS sequence"/>
</dbReference>
<dbReference type="GO" id="GO:0004806">
    <property type="term" value="F:triacylglycerol lipase activity"/>
    <property type="evidence" value="ECO:0007669"/>
    <property type="project" value="TreeGrafter"/>
</dbReference>
<feature type="domain" description="Alpha/beta hydrolase fold-3" evidence="5">
    <location>
        <begin position="117"/>
        <end position="322"/>
    </location>
</feature>
<dbReference type="InterPro" id="IPR033140">
    <property type="entry name" value="Lipase_GDXG_put_SER_AS"/>
</dbReference>
<dbReference type="Gene3D" id="3.40.50.1820">
    <property type="entry name" value="alpha/beta hydrolase"/>
    <property type="match status" value="1"/>
</dbReference>
<reference evidence="6 7" key="1">
    <citation type="submission" date="2016-10" db="EMBL/GenBank/DDBJ databases">
        <authorList>
            <person name="de Groot N.N."/>
        </authorList>
    </citation>
    <scope>NUCLEOTIDE SEQUENCE [LARGE SCALE GENOMIC DNA]</scope>
    <source>
        <strain evidence="6 7">JCM 11308</strain>
    </source>
</reference>
<dbReference type="RefSeq" id="WP_083577567.1">
    <property type="nucleotide sequence ID" value="NZ_FNAB01000008.1"/>
</dbReference>
<evidence type="ECO:0000256" key="2">
    <source>
        <dbReference type="ARBA" id="ARBA00022801"/>
    </source>
</evidence>
<proteinExistence type="inferred from homology"/>
<dbReference type="AlphaFoldDB" id="A0A1G6Z0W9"/>
<feature type="region of interest" description="Disordered" evidence="4">
    <location>
        <begin position="1"/>
        <end position="23"/>
    </location>
</feature>
<dbReference type="EMBL" id="FNAB01000008">
    <property type="protein sequence ID" value="SDD95466.1"/>
    <property type="molecule type" value="Genomic_DNA"/>
</dbReference>
<dbReference type="STRING" id="168276.SAMN05444580_10842"/>
<evidence type="ECO:0000259" key="5">
    <source>
        <dbReference type="Pfam" id="PF07859"/>
    </source>
</evidence>
<dbReference type="InterPro" id="IPR013094">
    <property type="entry name" value="AB_hydrolase_3"/>
</dbReference>
<evidence type="ECO:0000313" key="7">
    <source>
        <dbReference type="Proteomes" id="UP000199417"/>
    </source>
</evidence>
<dbReference type="SUPFAM" id="SSF53474">
    <property type="entry name" value="alpha/beta-Hydrolases"/>
    <property type="match status" value="1"/>
</dbReference>
<feature type="compositionally biased region" description="Low complexity" evidence="4">
    <location>
        <begin position="7"/>
        <end position="16"/>
    </location>
</feature>
<dbReference type="PANTHER" id="PTHR48081:SF30">
    <property type="entry name" value="ACETYL-HYDROLASE LIPR-RELATED"/>
    <property type="match status" value="1"/>
</dbReference>
<dbReference type="InterPro" id="IPR050300">
    <property type="entry name" value="GDXG_lipolytic_enzyme"/>
</dbReference>
<protein>
    <submittedName>
        <fullName evidence="6">Acetyl esterase/lipase</fullName>
    </submittedName>
</protein>
<dbReference type="InterPro" id="IPR029058">
    <property type="entry name" value="AB_hydrolase_fold"/>
</dbReference>
<comment type="similarity">
    <text evidence="1">Belongs to the 'GDXG' lipolytic enzyme family.</text>
</comment>